<keyword evidence="5" id="KW-0597">Phosphoprotein</keyword>
<dbReference type="CDD" id="cd06225">
    <property type="entry name" value="HAMP"/>
    <property type="match status" value="1"/>
</dbReference>
<dbReference type="AlphaFoldDB" id="A0A1H7YW70"/>
<feature type="transmembrane region" description="Helical" evidence="12">
    <location>
        <begin position="21"/>
        <end position="42"/>
    </location>
</feature>
<keyword evidence="16" id="KW-1185">Reference proteome</keyword>
<dbReference type="PROSITE" id="PS50109">
    <property type="entry name" value="HIS_KIN"/>
    <property type="match status" value="1"/>
</dbReference>
<keyword evidence="11 12" id="KW-0472">Membrane</keyword>
<dbReference type="Pfam" id="PF06580">
    <property type="entry name" value="His_kinase"/>
    <property type="match status" value="1"/>
</dbReference>
<evidence type="ECO:0000313" key="16">
    <source>
        <dbReference type="Proteomes" id="UP000199158"/>
    </source>
</evidence>
<dbReference type="SMART" id="SM00304">
    <property type="entry name" value="HAMP"/>
    <property type="match status" value="1"/>
</dbReference>
<sequence length="605" mass="69039">MKIIQKLKECININSIRTSMVLSFMLLISFLVMFFSLISYYYTIKDLENTSISYTVSLLNEISSSIDTYIANTKSISRVVVENRDVIRLMNFYNQNYGKTLTPVQKIRLEELRSNVVAHMGIVQNTRDEITNIAIISRKGDVVLSDPKKRVNEFSEYNLTDWYLRPLSYFDDIIVSPSHVQNLIADEYKWVISISKSIIDPETDAILGVMVIDLNYKSIEKICENAQLGKSGYIYMIDKFKNIIYHPQQQPIYSGIKNELVKEILKLDESNPLFRDEASNKIYIRTNSVMTDWSIVGVVNADELIRNKLSTIDFYLILSYIAILVAAIIATIISTAITKPIKTLENTMHRAEEGDFSVRSQITLNNEIGHLGNTFNEMIFKIKALMDNTVAAEEEKRKSEIKALQAQINPHFLYNTLDAIIWMSAGGKNEEVVEMTSALAKLFRTSISEGDKFIPLAVEIENIQSYLVIQKIRYKDKLTYRIEIPPQLLSLKTPKLILQPIVENAVYHGIKMSPNGGEIRIGAYLQEQDMVVTVEDDGVGMSKEQIAHLFVQKQNNDRGIGIINVNNRIKLCFGEHYGLHYESRLGVGTRVQIRLPKIEDGEKNE</sequence>
<evidence type="ECO:0000256" key="8">
    <source>
        <dbReference type="ARBA" id="ARBA00022777"/>
    </source>
</evidence>
<dbReference type="InterPro" id="IPR004358">
    <property type="entry name" value="Sig_transdc_His_kin-like_C"/>
</dbReference>
<dbReference type="Gene3D" id="3.30.565.10">
    <property type="entry name" value="Histidine kinase-like ATPase, C-terminal domain"/>
    <property type="match status" value="1"/>
</dbReference>
<dbReference type="GO" id="GO:0000155">
    <property type="term" value="F:phosphorelay sensor kinase activity"/>
    <property type="evidence" value="ECO:0007669"/>
    <property type="project" value="InterPro"/>
</dbReference>
<evidence type="ECO:0000256" key="4">
    <source>
        <dbReference type="ARBA" id="ARBA00022475"/>
    </source>
</evidence>
<evidence type="ECO:0000256" key="1">
    <source>
        <dbReference type="ARBA" id="ARBA00000085"/>
    </source>
</evidence>
<keyword evidence="8 15" id="KW-0418">Kinase</keyword>
<dbReference type="Gene3D" id="6.10.340.10">
    <property type="match status" value="1"/>
</dbReference>
<dbReference type="PROSITE" id="PS50885">
    <property type="entry name" value="HAMP"/>
    <property type="match status" value="1"/>
</dbReference>
<comment type="subcellular location">
    <subcellularLocation>
        <location evidence="2">Cell membrane</location>
        <topology evidence="2">Multi-pass membrane protein</topology>
    </subcellularLocation>
</comment>
<dbReference type="PANTHER" id="PTHR34220">
    <property type="entry name" value="SENSOR HISTIDINE KINASE YPDA"/>
    <property type="match status" value="1"/>
</dbReference>
<evidence type="ECO:0000256" key="3">
    <source>
        <dbReference type="ARBA" id="ARBA00012438"/>
    </source>
</evidence>
<dbReference type="EC" id="2.7.13.3" evidence="3"/>
<feature type="domain" description="HAMP" evidence="14">
    <location>
        <begin position="335"/>
        <end position="387"/>
    </location>
</feature>
<protein>
    <recommendedName>
        <fullName evidence="3">histidine kinase</fullName>
        <ecNumber evidence="3">2.7.13.3</ecNumber>
    </recommendedName>
</protein>
<dbReference type="Pfam" id="PF02518">
    <property type="entry name" value="HATPase_c"/>
    <property type="match status" value="1"/>
</dbReference>
<dbReference type="EMBL" id="FOCG01000001">
    <property type="protein sequence ID" value="SEM50185.1"/>
    <property type="molecule type" value="Genomic_DNA"/>
</dbReference>
<feature type="domain" description="Histidine kinase" evidence="13">
    <location>
        <begin position="477"/>
        <end position="599"/>
    </location>
</feature>
<gene>
    <name evidence="15" type="ORF">SAMN05216180_0281</name>
</gene>
<evidence type="ECO:0000256" key="5">
    <source>
        <dbReference type="ARBA" id="ARBA00022553"/>
    </source>
</evidence>
<dbReference type="InterPro" id="IPR010559">
    <property type="entry name" value="Sig_transdc_His_kin_internal"/>
</dbReference>
<dbReference type="PRINTS" id="PR00344">
    <property type="entry name" value="BCTRLSENSOR"/>
</dbReference>
<comment type="catalytic activity">
    <reaction evidence="1">
        <text>ATP + protein L-histidine = ADP + protein N-phospho-L-histidine.</text>
        <dbReference type="EC" id="2.7.13.3"/>
    </reaction>
</comment>
<evidence type="ECO:0000256" key="7">
    <source>
        <dbReference type="ARBA" id="ARBA00022692"/>
    </source>
</evidence>
<reference evidence="15 16" key="1">
    <citation type="submission" date="2016-10" db="EMBL/GenBank/DDBJ databases">
        <authorList>
            <person name="de Groot N.N."/>
        </authorList>
    </citation>
    <scope>NUCLEOTIDE SEQUENCE [LARGE SCALE GENOMIC DNA]</scope>
    <source>
        <strain evidence="15 16">CGMCC 1.5070</strain>
    </source>
</reference>
<dbReference type="InterPro" id="IPR003594">
    <property type="entry name" value="HATPase_dom"/>
</dbReference>
<keyword evidence="4" id="KW-1003">Cell membrane</keyword>
<evidence type="ECO:0000313" key="15">
    <source>
        <dbReference type="EMBL" id="SEM50185.1"/>
    </source>
</evidence>
<accession>A0A1H7YW70</accession>
<dbReference type="STRING" id="474960.SAMN05216180_0281"/>
<keyword evidence="10" id="KW-0902">Two-component regulatory system</keyword>
<dbReference type="OrthoDB" id="138378at2"/>
<dbReference type="PANTHER" id="PTHR34220:SF7">
    <property type="entry name" value="SENSOR HISTIDINE KINASE YPDA"/>
    <property type="match status" value="1"/>
</dbReference>
<dbReference type="Proteomes" id="UP000199158">
    <property type="component" value="Unassembled WGS sequence"/>
</dbReference>
<dbReference type="InterPro" id="IPR036890">
    <property type="entry name" value="HATPase_C_sf"/>
</dbReference>
<dbReference type="InterPro" id="IPR005467">
    <property type="entry name" value="His_kinase_dom"/>
</dbReference>
<evidence type="ECO:0000256" key="12">
    <source>
        <dbReference type="SAM" id="Phobius"/>
    </source>
</evidence>
<evidence type="ECO:0000256" key="9">
    <source>
        <dbReference type="ARBA" id="ARBA00022989"/>
    </source>
</evidence>
<evidence type="ECO:0000256" key="11">
    <source>
        <dbReference type="ARBA" id="ARBA00023136"/>
    </source>
</evidence>
<dbReference type="SUPFAM" id="SSF55874">
    <property type="entry name" value="ATPase domain of HSP90 chaperone/DNA topoisomerase II/histidine kinase"/>
    <property type="match status" value="1"/>
</dbReference>
<dbReference type="InterPro" id="IPR050640">
    <property type="entry name" value="Bact_2-comp_sensor_kinase"/>
</dbReference>
<evidence type="ECO:0000256" key="2">
    <source>
        <dbReference type="ARBA" id="ARBA00004651"/>
    </source>
</evidence>
<dbReference type="SUPFAM" id="SSF158472">
    <property type="entry name" value="HAMP domain-like"/>
    <property type="match status" value="1"/>
</dbReference>
<dbReference type="RefSeq" id="WP_092750914.1">
    <property type="nucleotide sequence ID" value="NZ_FOCG01000001.1"/>
</dbReference>
<evidence type="ECO:0000256" key="10">
    <source>
        <dbReference type="ARBA" id="ARBA00023012"/>
    </source>
</evidence>
<dbReference type="InterPro" id="IPR033479">
    <property type="entry name" value="dCache_1"/>
</dbReference>
<dbReference type="Pfam" id="PF00672">
    <property type="entry name" value="HAMP"/>
    <property type="match status" value="1"/>
</dbReference>
<evidence type="ECO:0000256" key="6">
    <source>
        <dbReference type="ARBA" id="ARBA00022679"/>
    </source>
</evidence>
<keyword evidence="6" id="KW-0808">Transferase</keyword>
<organism evidence="15 16">
    <name type="scientific">Hydrogenoanaerobacterium saccharovorans</name>
    <dbReference type="NCBI Taxonomy" id="474960"/>
    <lineage>
        <taxon>Bacteria</taxon>
        <taxon>Bacillati</taxon>
        <taxon>Bacillota</taxon>
        <taxon>Clostridia</taxon>
        <taxon>Eubacteriales</taxon>
        <taxon>Oscillospiraceae</taxon>
        <taxon>Hydrogenoanaerobacterium</taxon>
    </lineage>
</organism>
<dbReference type="CDD" id="cd18773">
    <property type="entry name" value="PDC1_HK_sensor"/>
    <property type="match status" value="1"/>
</dbReference>
<dbReference type="SMART" id="SM00387">
    <property type="entry name" value="HATPase_c"/>
    <property type="match status" value="1"/>
</dbReference>
<keyword evidence="7 12" id="KW-0812">Transmembrane</keyword>
<dbReference type="Pfam" id="PF02743">
    <property type="entry name" value="dCache_1"/>
    <property type="match status" value="1"/>
</dbReference>
<name>A0A1H7YW70_9FIRM</name>
<evidence type="ECO:0000259" key="14">
    <source>
        <dbReference type="PROSITE" id="PS50885"/>
    </source>
</evidence>
<proteinExistence type="predicted"/>
<feature type="transmembrane region" description="Helical" evidence="12">
    <location>
        <begin position="314"/>
        <end position="338"/>
    </location>
</feature>
<evidence type="ECO:0000259" key="13">
    <source>
        <dbReference type="PROSITE" id="PS50109"/>
    </source>
</evidence>
<keyword evidence="9 12" id="KW-1133">Transmembrane helix</keyword>
<dbReference type="InterPro" id="IPR003660">
    <property type="entry name" value="HAMP_dom"/>
</dbReference>
<dbReference type="Gene3D" id="3.30.450.20">
    <property type="entry name" value="PAS domain"/>
    <property type="match status" value="1"/>
</dbReference>
<dbReference type="GO" id="GO:0005886">
    <property type="term" value="C:plasma membrane"/>
    <property type="evidence" value="ECO:0007669"/>
    <property type="project" value="UniProtKB-SubCell"/>
</dbReference>